<protein>
    <submittedName>
        <fullName evidence="1">Uncharacterized protein</fullName>
    </submittedName>
</protein>
<dbReference type="Proteomes" id="UP001499990">
    <property type="component" value="Unassembled WGS sequence"/>
</dbReference>
<accession>A0ABP6SIH7</accession>
<sequence length="715" mass="76337">MNSALNSGLDVFLRGTPEFDTPSSGRIADAVLALLALRGADRRTGLPEPTPDLVHTVLLEDVPAYVCATPQELPVFPAVLTALAGRVRATGRLNAKRHARLLASIEDAVPGFERAMTDPENLTWSRWYASLMRTDGTAVDDPAAVREWLAAYDRSPRSGRPVLPAALHRSDVTTRTFATRVLLTEALLAAFARDLDKPSPAGALLPALPLDAPDPEEAFVRELERIGTHLLDRWTAVGLTEALAGPYVHLAPGPESLPHVVLADTLLDEHLDYYGDATVPLPPPLVEPPPDELPGLLHAAALPAALAAPTDDETRELAEQCGFLTPDGPGPAAAVWTDGTPQELLELGADILAAVVVQLAGEPDMDEEYTRDTAHLLYVLYQRGGTADSVARKAAEFEAWMVAPNLEDTPVPVPDTAAAAYTTPAPEELSALLGIPGLNKEDRAALDGPARSLAAVVDRLTPTGCLFRTGDAFGLTPLGGAVLRYALTGADITVSDSAAVAAWDAATVVRAAENWPRDPASRTLAFWLGRREGTAEAWGELLRAIGSENRGTFAAAATRALFTRLDTETAPPEALRAALTDPVLGAYVEQALRARGEKTEEEQVPASARATLILDELDTCSVKDQHREFLAESDLEEAAPDLPAMFDTAAAVWPGGAPALLTALAQADAHLAQWVLDVLRTTHPDPHVTDLAARTACSMSPYGPHRQRKRKRHRR</sequence>
<gene>
    <name evidence="1" type="ORF">GCM10020367_52720</name>
</gene>
<dbReference type="RefSeq" id="WP_345042026.1">
    <property type="nucleotide sequence ID" value="NZ_BAAAYL010000001.1"/>
</dbReference>
<keyword evidence="2" id="KW-1185">Reference proteome</keyword>
<name>A0ABP6SIH7_9ACTN</name>
<evidence type="ECO:0000313" key="1">
    <source>
        <dbReference type="EMBL" id="GAA3377355.1"/>
    </source>
</evidence>
<organism evidence="1 2">
    <name type="scientific">Streptomyces sannanensis</name>
    <dbReference type="NCBI Taxonomy" id="285536"/>
    <lineage>
        <taxon>Bacteria</taxon>
        <taxon>Bacillati</taxon>
        <taxon>Actinomycetota</taxon>
        <taxon>Actinomycetes</taxon>
        <taxon>Kitasatosporales</taxon>
        <taxon>Streptomycetaceae</taxon>
        <taxon>Streptomyces</taxon>
    </lineage>
</organism>
<comment type="caution">
    <text evidence="1">The sequence shown here is derived from an EMBL/GenBank/DDBJ whole genome shotgun (WGS) entry which is preliminary data.</text>
</comment>
<reference evidence="2" key="1">
    <citation type="journal article" date="2019" name="Int. J. Syst. Evol. Microbiol.">
        <title>The Global Catalogue of Microorganisms (GCM) 10K type strain sequencing project: providing services to taxonomists for standard genome sequencing and annotation.</title>
        <authorList>
            <consortium name="The Broad Institute Genomics Platform"/>
            <consortium name="The Broad Institute Genome Sequencing Center for Infectious Disease"/>
            <person name="Wu L."/>
            <person name="Ma J."/>
        </authorList>
    </citation>
    <scope>NUCLEOTIDE SEQUENCE [LARGE SCALE GENOMIC DNA]</scope>
    <source>
        <strain evidence="2">JCM 9651</strain>
    </source>
</reference>
<evidence type="ECO:0000313" key="2">
    <source>
        <dbReference type="Proteomes" id="UP001499990"/>
    </source>
</evidence>
<dbReference type="EMBL" id="BAAAYL010000001">
    <property type="protein sequence ID" value="GAA3377355.1"/>
    <property type="molecule type" value="Genomic_DNA"/>
</dbReference>
<proteinExistence type="predicted"/>